<dbReference type="Pfam" id="PF14072">
    <property type="entry name" value="DndB"/>
    <property type="match status" value="1"/>
</dbReference>
<dbReference type="InterPro" id="IPR017642">
    <property type="entry name" value="DNA_S_mod_DndB"/>
</dbReference>
<reference evidence="1" key="2">
    <citation type="submission" date="2024-06" db="EMBL/GenBank/DDBJ databases">
        <authorList>
            <person name="Plum-Jensen L.E."/>
            <person name="Schramm A."/>
            <person name="Marshall I.P.G."/>
        </authorList>
    </citation>
    <scope>NUCLEOTIDE SEQUENCE</scope>
    <source>
        <strain evidence="1">Rat1</strain>
    </source>
</reference>
<accession>A0AAU8M1U6</accession>
<dbReference type="CDD" id="cd16413">
    <property type="entry name" value="DGQHR_domain"/>
    <property type="match status" value="1"/>
</dbReference>
<reference evidence="1" key="1">
    <citation type="journal article" date="2024" name="Syst. Appl. Microbiol.">
        <title>First single-strain enrichments of Electrothrix cable bacteria, description of E. aestuarii sp. nov. and E. rattekaaiensis sp. nov., and proposal of a cable bacteria taxonomy following the rules of the SeqCode.</title>
        <authorList>
            <person name="Plum-Jensen L.E."/>
            <person name="Schramm A."/>
            <person name="Marshall I.P.G."/>
        </authorList>
    </citation>
    <scope>NUCLEOTIDE SEQUENCE</scope>
    <source>
        <strain evidence="1">Rat1</strain>
    </source>
</reference>
<gene>
    <name evidence="1" type="ORF">Q3M24_10150</name>
</gene>
<proteinExistence type="predicted"/>
<evidence type="ECO:0000313" key="1">
    <source>
        <dbReference type="EMBL" id="XCN75067.1"/>
    </source>
</evidence>
<dbReference type="KEGG" id="eaj:Q3M24_10150"/>
<dbReference type="AlphaFoldDB" id="A0AAU8M1U6"/>
<organism evidence="1">
    <name type="scientific">Candidatus Electrothrix aestuarii</name>
    <dbReference type="NCBI Taxonomy" id="3062594"/>
    <lineage>
        <taxon>Bacteria</taxon>
        <taxon>Pseudomonadati</taxon>
        <taxon>Thermodesulfobacteriota</taxon>
        <taxon>Desulfobulbia</taxon>
        <taxon>Desulfobulbales</taxon>
        <taxon>Desulfobulbaceae</taxon>
        <taxon>Candidatus Electrothrix</taxon>
    </lineage>
</organism>
<dbReference type="InterPro" id="IPR017601">
    <property type="entry name" value="DGQHR-contain_dom"/>
</dbReference>
<sequence>MSEYLGPLLTSQDEIKKAVRQRKKKVIEDTIKANTPELLEEKLTAKMEEGWTVLRPNKASYRISHDKSLDEQLEDEMWCILAQMQFKEMSDGRLFKIQPFQETEPQQIDVFAKDDETAIFVTCVYQDTPGKKSMTKRIEKIESLREKISMSLHSHYGRKPKLKQGWVIATRNLEWSQTDLDKAQSANITVLRDTELNYYVKFTRLYKLAAKYQLLAHLFANEKILGLELVVPATKGNMGGVDFYNFLIKPADLLKISHVSHKASRDVQDIETYQRLLNPNRLKEIAQYIDDGGQFPTNIVVNVRTKKKKKLRFEKIDNIGESAFGRLFLPNQYASAMVIDGQHRLYGYAHSERIVNGKEGKATVPVLAYENLEPTKEAKLFVDINCEQVRVPRNLLNEINATLYWDSDDFKLQVDALCSRMVMTLNTKQSSPVYDRVILTNRDMTYLRCLTLTNFFDGLKENKFFGEQKKSGVISAGPLTDSSSNNLEDTMKKAIKVIDGYLNFFAKTAPHHWDLGKIKKEKESQIGYLATNEGVRALFRVLKELLIHIEIQTGRDADTLSGEELLKELEKYAIPIAEIFKIANYEAIAQFRSRSASKKAVLENAYHLMGFIHKQYPEFCPHGLEEYLESIDEEGTKEAEGLVAELQKQMYEFVLYKLKEKYPNDDDWWYEGVPSKVRTQCTARCEEEKGIKSKEQYLKLIDYHSIAMSNWQGCFQGSFSFTKDGGKDKQLNWIKQLNSIRNITHHPEKWPASKKQVEFVRDIHKKGMERFVIPESSSH</sequence>
<name>A0AAU8M1U6_9BACT</name>
<protein>
    <submittedName>
        <fullName evidence="1">DGQHR domain-containing protein</fullName>
    </submittedName>
</protein>
<dbReference type="EMBL" id="CP159373">
    <property type="protein sequence ID" value="XCN75067.1"/>
    <property type="molecule type" value="Genomic_DNA"/>
</dbReference>
<dbReference type="NCBIfam" id="TIGR03187">
    <property type="entry name" value="DGQHR"/>
    <property type="match status" value="1"/>
</dbReference>